<dbReference type="SUPFAM" id="SSF51735">
    <property type="entry name" value="NAD(P)-binding Rossmann-fold domains"/>
    <property type="match status" value="1"/>
</dbReference>
<name>A0AAV4RZT3_9ARAC</name>
<organism evidence="9 10">
    <name type="scientific">Caerostris darwini</name>
    <dbReference type="NCBI Taxonomy" id="1538125"/>
    <lineage>
        <taxon>Eukaryota</taxon>
        <taxon>Metazoa</taxon>
        <taxon>Ecdysozoa</taxon>
        <taxon>Arthropoda</taxon>
        <taxon>Chelicerata</taxon>
        <taxon>Arachnida</taxon>
        <taxon>Araneae</taxon>
        <taxon>Araneomorphae</taxon>
        <taxon>Entelegynae</taxon>
        <taxon>Araneoidea</taxon>
        <taxon>Araneidae</taxon>
        <taxon>Caerostris</taxon>
    </lineage>
</organism>
<keyword evidence="10" id="KW-1185">Reference proteome</keyword>
<evidence type="ECO:0000256" key="5">
    <source>
        <dbReference type="ARBA" id="ARBA00022827"/>
    </source>
</evidence>
<keyword evidence="4" id="KW-0285">Flavoprotein</keyword>
<dbReference type="PANTHER" id="PTHR43429">
    <property type="entry name" value="PYRIDINE NUCLEOTIDE-DISULFIDE OXIDOREDUCTASE DOMAIN-CONTAINING"/>
    <property type="match status" value="1"/>
</dbReference>
<comment type="caution">
    <text evidence="9">The sequence shown here is derived from an EMBL/GenBank/DDBJ whole genome shotgun (WGS) entry which is preliminary data.</text>
</comment>
<protein>
    <recommendedName>
        <fullName evidence="3">Pyridine nucleotide-disulfide oxidoreductase domain-containing protein 1</fullName>
    </recommendedName>
</protein>
<reference evidence="9 10" key="1">
    <citation type="submission" date="2021-06" db="EMBL/GenBank/DDBJ databases">
        <title>Caerostris darwini draft genome.</title>
        <authorList>
            <person name="Kono N."/>
            <person name="Arakawa K."/>
        </authorList>
    </citation>
    <scope>NUCLEOTIDE SEQUENCE [LARGE SCALE GENOMIC DNA]</scope>
</reference>
<dbReference type="SUPFAM" id="SSF51905">
    <property type="entry name" value="FAD/NAD(P)-binding domain"/>
    <property type="match status" value="1"/>
</dbReference>
<dbReference type="EMBL" id="BPLQ01007035">
    <property type="protein sequence ID" value="GIY27255.1"/>
    <property type="molecule type" value="Genomic_DNA"/>
</dbReference>
<dbReference type="InterPro" id="IPR016156">
    <property type="entry name" value="FAD/NAD-linked_Rdtase_dimer_sf"/>
</dbReference>
<evidence type="ECO:0000256" key="4">
    <source>
        <dbReference type="ARBA" id="ARBA00022630"/>
    </source>
</evidence>
<accession>A0AAV4RZT3</accession>
<dbReference type="Gene3D" id="3.50.50.60">
    <property type="entry name" value="FAD/NAD(P)-binding domain"/>
    <property type="match status" value="3"/>
</dbReference>
<dbReference type="InterPro" id="IPR036188">
    <property type="entry name" value="FAD/NAD-bd_sf"/>
</dbReference>
<evidence type="ECO:0000259" key="8">
    <source>
        <dbReference type="Pfam" id="PF18267"/>
    </source>
</evidence>
<dbReference type="Gene3D" id="3.30.390.30">
    <property type="match status" value="1"/>
</dbReference>
<dbReference type="PANTHER" id="PTHR43429:SF2">
    <property type="entry name" value="PYRIDINE NUCLEOTIDE-DISULFIDE OXIDOREDUCTASE DOMAIN-CONTAINING PROTEIN 1"/>
    <property type="match status" value="1"/>
</dbReference>
<dbReference type="InterPro" id="IPR050260">
    <property type="entry name" value="FAD-bd_OxRdtase"/>
</dbReference>
<dbReference type="Pfam" id="PF18267">
    <property type="entry name" value="Rubredoxin_C"/>
    <property type="match status" value="1"/>
</dbReference>
<comment type="cofactor">
    <cofactor evidence="1">
        <name>FAD</name>
        <dbReference type="ChEBI" id="CHEBI:57692"/>
    </cofactor>
</comment>
<evidence type="ECO:0000256" key="1">
    <source>
        <dbReference type="ARBA" id="ARBA00001974"/>
    </source>
</evidence>
<dbReference type="Proteomes" id="UP001054837">
    <property type="component" value="Unassembled WGS sequence"/>
</dbReference>
<proteinExistence type="inferred from homology"/>
<evidence type="ECO:0000313" key="10">
    <source>
        <dbReference type="Proteomes" id="UP001054837"/>
    </source>
</evidence>
<evidence type="ECO:0000256" key="3">
    <source>
        <dbReference type="ARBA" id="ARBA00018240"/>
    </source>
</evidence>
<dbReference type="InterPro" id="IPR036291">
    <property type="entry name" value="NAD(P)-bd_dom_sf"/>
</dbReference>
<evidence type="ECO:0000313" key="9">
    <source>
        <dbReference type="EMBL" id="GIY27255.1"/>
    </source>
</evidence>
<dbReference type="PRINTS" id="PR00368">
    <property type="entry name" value="FADPNR"/>
</dbReference>
<evidence type="ECO:0000256" key="6">
    <source>
        <dbReference type="ARBA" id="ARBA00023002"/>
    </source>
</evidence>
<comment type="similarity">
    <text evidence="2">Belongs to the class-I pyridine nucleotide-disulfide oxidoreductase family. PYROXD1 subfamily.</text>
</comment>
<gene>
    <name evidence="9" type="primary">PYROXD1</name>
    <name evidence="9" type="ORF">CDAR_446251</name>
</gene>
<dbReference type="InterPro" id="IPR023753">
    <property type="entry name" value="FAD/NAD-binding_dom"/>
</dbReference>
<dbReference type="Pfam" id="PF07992">
    <property type="entry name" value="Pyr_redox_2"/>
    <property type="match status" value="2"/>
</dbReference>
<feature type="domain" description="FAD/NAD(P)-binding" evidence="7">
    <location>
        <begin position="17"/>
        <end position="170"/>
    </location>
</feature>
<dbReference type="AlphaFoldDB" id="A0AAV4RZT3"/>
<dbReference type="GO" id="GO:0016491">
    <property type="term" value="F:oxidoreductase activity"/>
    <property type="evidence" value="ECO:0007669"/>
    <property type="project" value="UniProtKB-KW"/>
</dbReference>
<dbReference type="InterPro" id="IPR041575">
    <property type="entry name" value="Rubredoxin_C"/>
</dbReference>
<keyword evidence="6" id="KW-0560">Oxidoreductase</keyword>
<sequence>MASIISPKDLTLMEAAFVIIGGGISGVSCAEQLTIEEPEADVILISASPLVKVARNINKISERLEEFDVEEESHTYLERHNSNCKVVTASVTEIDDEKHAIYLSNKQIVRYKQLCICTGAVPKVISENKSFILGIRDTETVEVFQKRLSDARRVIIVGNGGIAIELVYEIENCQIIWAIKDKSVGATFFDAGAAKFFLPSLHEGKQEVSFLSKRWKYELEGSSQSKSAMGSALGPDWSVKVNLNGKTVEKRNIHIEYECEVKAVYEREEFLKKNLKTFSDDAEVLDSWPVYVELTNGNIHGCDFIISATGVIPNTAFLHKNKFNYAEDGGIMVDDQMKTNLDDIFAAGDVCTASWLLSKHWFQMRLWTQARQMGAYAAKCMSCYIGRGKVIPDICFDLFTHVTKFFGYKVILLGLYNGQKLGKDYEIIVRSSERTEYVKVILQDGKMQGAVLIGETDLEETFENLIHNCLDLSMYGEDILNPDVDIEDYFD</sequence>
<evidence type="ECO:0000256" key="2">
    <source>
        <dbReference type="ARBA" id="ARBA00008147"/>
    </source>
</evidence>
<keyword evidence="5" id="KW-0274">FAD</keyword>
<feature type="domain" description="FAD/NAD(P)-binding" evidence="7">
    <location>
        <begin position="247"/>
        <end position="374"/>
    </location>
</feature>
<evidence type="ECO:0000259" key="7">
    <source>
        <dbReference type="Pfam" id="PF07992"/>
    </source>
</evidence>
<feature type="domain" description="NADH-rubredoxin oxidoreductase C-terminal" evidence="8">
    <location>
        <begin position="404"/>
        <end position="468"/>
    </location>
</feature>